<feature type="domain" description="Cobalamin-independent methionine synthase MetE C-terminal/archaeal" evidence="1">
    <location>
        <begin position="126"/>
        <end position="192"/>
    </location>
</feature>
<dbReference type="CDD" id="cd03311">
    <property type="entry name" value="CIMS_C_terminal_like"/>
    <property type="match status" value="1"/>
</dbReference>
<accession>A0A3P4AX60</accession>
<dbReference type="GO" id="GO:0009086">
    <property type="term" value="P:methionine biosynthetic process"/>
    <property type="evidence" value="ECO:0007669"/>
    <property type="project" value="InterPro"/>
</dbReference>
<dbReference type="Gene3D" id="3.30.110.40">
    <property type="entry name" value="TusA-like domain"/>
    <property type="match status" value="1"/>
</dbReference>
<evidence type="ECO:0000259" key="1">
    <source>
        <dbReference type="Pfam" id="PF01717"/>
    </source>
</evidence>
<organism evidence="2 3">
    <name type="scientific">Pigmentiphaga humi</name>
    <dbReference type="NCBI Taxonomy" id="2478468"/>
    <lineage>
        <taxon>Bacteria</taxon>
        <taxon>Pseudomonadati</taxon>
        <taxon>Pseudomonadota</taxon>
        <taxon>Betaproteobacteria</taxon>
        <taxon>Burkholderiales</taxon>
        <taxon>Alcaligenaceae</taxon>
        <taxon>Pigmentiphaga</taxon>
    </lineage>
</organism>
<dbReference type="CDD" id="cd00291">
    <property type="entry name" value="SirA_YedF_YeeD"/>
    <property type="match status" value="1"/>
</dbReference>
<dbReference type="EC" id="4.4.1.23" evidence="2"/>
<dbReference type="InterPro" id="IPR036868">
    <property type="entry name" value="TusA-like_sf"/>
</dbReference>
<dbReference type="SUPFAM" id="SSF51726">
    <property type="entry name" value="UROD/MetE-like"/>
    <property type="match status" value="1"/>
</dbReference>
<dbReference type="Proteomes" id="UP000277294">
    <property type="component" value="Unassembled WGS sequence"/>
</dbReference>
<dbReference type="EMBL" id="UWPJ01000007">
    <property type="protein sequence ID" value="VCU68644.1"/>
    <property type="molecule type" value="Genomic_DNA"/>
</dbReference>
<dbReference type="RefSeq" id="WP_124077881.1">
    <property type="nucleotide sequence ID" value="NZ_UWPJ01000007.1"/>
</dbReference>
<dbReference type="OrthoDB" id="244285at2"/>
<dbReference type="GO" id="GO:0050555">
    <property type="term" value="F:2-hydroxypropyl-CoM lyase activity"/>
    <property type="evidence" value="ECO:0007669"/>
    <property type="project" value="UniProtKB-EC"/>
</dbReference>
<dbReference type="AlphaFoldDB" id="A0A3P4AX60"/>
<dbReference type="Gene3D" id="3.20.20.210">
    <property type="match status" value="1"/>
</dbReference>
<keyword evidence="3" id="KW-1185">Reference proteome</keyword>
<dbReference type="GO" id="GO:0008270">
    <property type="term" value="F:zinc ion binding"/>
    <property type="evidence" value="ECO:0007669"/>
    <property type="project" value="InterPro"/>
</dbReference>
<evidence type="ECO:0000313" key="2">
    <source>
        <dbReference type="EMBL" id="VCU68644.1"/>
    </source>
</evidence>
<feature type="domain" description="Cobalamin-independent methionine synthase MetE C-terminal/archaeal" evidence="1">
    <location>
        <begin position="229"/>
        <end position="333"/>
    </location>
</feature>
<dbReference type="InterPro" id="IPR002629">
    <property type="entry name" value="Met_Synth_C/arc"/>
</dbReference>
<name>A0A3P4AX60_9BURK</name>
<sequence length="500" mass="54252">MELSAQHAHAPDVGFDGGDLDCGNGLLLLIRKHIDPLPRGGLLEILSREISVDEDLPAWCRLTGNELVSWTKTGKQRSFLVCKGRLAERDAAVAVAAVEPAAPVAAPMRRREPVAAPPVPELAVMGIGSWPRPRWMIEAMHAYVEGRLSEAAFHETADDAVRLVVAAQEKAGVDVMTDGEQRRDSYASFVASRLDNCQLIPLADLLPLVDDPEEFAAELRALDIPAGDVRHPAVFGALSRSRPLVAHEVDFLRAASDKPVKVALPGPYLLTRTMWMECISDRAYDSREQLAADIVRVLREELQELLDAGASIIQFDEPVLSEVVFAGAKNKRSFMCGALSESLPPEQELGFARDLLNAVFDGMPRERTALHVCRGNWTPDESVALAGSYAPLVGTLAQVRVGAYLLEMCTPRAGDVEILKQLPDDARIGIGVVNQKDCSVESVDGVAARIQRGIDLFGRERLLLHPDCGFATFADNAICSAGHAQEKLAAIAQAVARFRV</sequence>
<dbReference type="SUPFAM" id="SSF64307">
    <property type="entry name" value="SirA-like"/>
    <property type="match status" value="1"/>
</dbReference>
<dbReference type="PANTHER" id="PTHR43844:SF2">
    <property type="entry name" value="SYNTHASE, VITAMIN-B12 INDEPENDENT, PUTATIVE (AFU_ORTHOLOGUE AFUA_3G12060)-RELATED"/>
    <property type="match status" value="1"/>
</dbReference>
<protein>
    <submittedName>
        <fullName evidence="2">2-hydroxypropyl-CoM lyase</fullName>
        <ecNumber evidence="2">4.4.1.23</ecNumber>
    </submittedName>
</protein>
<evidence type="ECO:0000313" key="3">
    <source>
        <dbReference type="Proteomes" id="UP000277294"/>
    </source>
</evidence>
<keyword evidence="2" id="KW-0456">Lyase</keyword>
<proteinExistence type="predicted"/>
<reference evidence="2 3" key="1">
    <citation type="submission" date="2018-10" db="EMBL/GenBank/DDBJ databases">
        <authorList>
            <person name="Criscuolo A."/>
        </authorList>
    </citation>
    <scope>NUCLEOTIDE SEQUENCE [LARGE SCALE GENOMIC DNA]</scope>
    <source>
        <strain evidence="2">DnA1</strain>
    </source>
</reference>
<gene>
    <name evidence="2" type="primary">xecA1_1</name>
    <name evidence="2" type="ORF">PIGHUM_00701</name>
</gene>
<dbReference type="Pfam" id="PF01717">
    <property type="entry name" value="Meth_synt_2"/>
    <property type="match status" value="3"/>
</dbReference>
<feature type="domain" description="Cobalamin-independent methionine synthase MetE C-terminal/archaeal" evidence="1">
    <location>
        <begin position="393"/>
        <end position="479"/>
    </location>
</feature>
<dbReference type="PANTHER" id="PTHR43844">
    <property type="entry name" value="METHIONINE SYNTHASE"/>
    <property type="match status" value="1"/>
</dbReference>
<dbReference type="InterPro" id="IPR038071">
    <property type="entry name" value="UROD/MetE-like_sf"/>
</dbReference>
<dbReference type="GO" id="GO:0003871">
    <property type="term" value="F:5-methyltetrahydropteroyltriglutamate-homocysteine S-methyltransferase activity"/>
    <property type="evidence" value="ECO:0007669"/>
    <property type="project" value="InterPro"/>
</dbReference>